<name>A0ABP7TB74_9SPHN</name>
<feature type="transmembrane region" description="Helical" evidence="1">
    <location>
        <begin position="95"/>
        <end position="117"/>
    </location>
</feature>
<comment type="caution">
    <text evidence="2">The sequence shown here is derived from an EMBL/GenBank/DDBJ whole genome shotgun (WGS) entry which is preliminary data.</text>
</comment>
<accession>A0ABP7TB74</accession>
<keyword evidence="1" id="KW-0812">Transmembrane</keyword>
<feature type="transmembrane region" description="Helical" evidence="1">
    <location>
        <begin position="124"/>
        <end position="143"/>
    </location>
</feature>
<evidence type="ECO:0000313" key="3">
    <source>
        <dbReference type="Proteomes" id="UP001500235"/>
    </source>
</evidence>
<keyword evidence="3" id="KW-1185">Reference proteome</keyword>
<dbReference type="EMBL" id="BAABBQ010000001">
    <property type="protein sequence ID" value="GAA4023768.1"/>
    <property type="molecule type" value="Genomic_DNA"/>
</dbReference>
<evidence type="ECO:0000313" key="2">
    <source>
        <dbReference type="EMBL" id="GAA4023768.1"/>
    </source>
</evidence>
<feature type="transmembrane region" description="Helical" evidence="1">
    <location>
        <begin position="54"/>
        <end position="75"/>
    </location>
</feature>
<dbReference type="RefSeq" id="WP_344707791.1">
    <property type="nucleotide sequence ID" value="NZ_BAABBQ010000001.1"/>
</dbReference>
<proteinExistence type="predicted"/>
<keyword evidence="1" id="KW-1133">Transmembrane helix</keyword>
<reference evidence="3" key="1">
    <citation type="journal article" date="2019" name="Int. J. Syst. Evol. Microbiol.">
        <title>The Global Catalogue of Microorganisms (GCM) 10K type strain sequencing project: providing services to taxonomists for standard genome sequencing and annotation.</title>
        <authorList>
            <consortium name="The Broad Institute Genomics Platform"/>
            <consortium name="The Broad Institute Genome Sequencing Center for Infectious Disease"/>
            <person name="Wu L."/>
            <person name="Ma J."/>
        </authorList>
    </citation>
    <scope>NUCLEOTIDE SEQUENCE [LARGE SCALE GENOMIC DNA]</scope>
    <source>
        <strain evidence="3">JCM 17563</strain>
    </source>
</reference>
<protein>
    <submittedName>
        <fullName evidence="2">Uncharacterized protein</fullName>
    </submittedName>
</protein>
<gene>
    <name evidence="2" type="ORF">GCM10022280_25680</name>
</gene>
<dbReference type="Proteomes" id="UP001500235">
    <property type="component" value="Unassembled WGS sequence"/>
</dbReference>
<sequence>MGYRARPDYLTPSAEDIEQQRKSLIWLIPLVVIQQGSGIFAADAGLARQLMSTLAWASVTIVMLVVVLGAPLHWMNDRDRAVLSDEWHQAVASDSARWALAALVISGIALMIVRFMVPIDMGKAVYGLVNAAMVTAVVRQAWLNRKSGLDEDE</sequence>
<evidence type="ECO:0000256" key="1">
    <source>
        <dbReference type="SAM" id="Phobius"/>
    </source>
</evidence>
<keyword evidence="1" id="KW-0472">Membrane</keyword>
<organism evidence="2 3">
    <name type="scientific">Sphingomonas swuensis</name>
    <dbReference type="NCBI Taxonomy" id="977800"/>
    <lineage>
        <taxon>Bacteria</taxon>
        <taxon>Pseudomonadati</taxon>
        <taxon>Pseudomonadota</taxon>
        <taxon>Alphaproteobacteria</taxon>
        <taxon>Sphingomonadales</taxon>
        <taxon>Sphingomonadaceae</taxon>
        <taxon>Sphingomonas</taxon>
    </lineage>
</organism>